<keyword evidence="2" id="KW-1185">Reference proteome</keyword>
<comment type="caution">
    <text evidence="1">The sequence shown here is derived from an EMBL/GenBank/DDBJ whole genome shotgun (WGS) entry which is preliminary data.</text>
</comment>
<proteinExistence type="predicted"/>
<evidence type="ECO:0000313" key="1">
    <source>
        <dbReference type="EMBL" id="KAI5426711.1"/>
    </source>
</evidence>
<accession>A0A9D5B1E0</accession>
<organism evidence="1 2">
    <name type="scientific">Pisum sativum</name>
    <name type="common">Garden pea</name>
    <name type="synonym">Lathyrus oleraceus</name>
    <dbReference type="NCBI Taxonomy" id="3888"/>
    <lineage>
        <taxon>Eukaryota</taxon>
        <taxon>Viridiplantae</taxon>
        <taxon>Streptophyta</taxon>
        <taxon>Embryophyta</taxon>
        <taxon>Tracheophyta</taxon>
        <taxon>Spermatophyta</taxon>
        <taxon>Magnoliopsida</taxon>
        <taxon>eudicotyledons</taxon>
        <taxon>Gunneridae</taxon>
        <taxon>Pentapetalae</taxon>
        <taxon>rosids</taxon>
        <taxon>fabids</taxon>
        <taxon>Fabales</taxon>
        <taxon>Fabaceae</taxon>
        <taxon>Papilionoideae</taxon>
        <taxon>50 kb inversion clade</taxon>
        <taxon>NPAAA clade</taxon>
        <taxon>Hologalegina</taxon>
        <taxon>IRL clade</taxon>
        <taxon>Fabeae</taxon>
        <taxon>Lathyrus</taxon>
    </lineage>
</organism>
<evidence type="ECO:0000313" key="2">
    <source>
        <dbReference type="Proteomes" id="UP001058974"/>
    </source>
</evidence>
<gene>
    <name evidence="1" type="ORF">KIW84_032226</name>
</gene>
<dbReference type="Proteomes" id="UP001058974">
    <property type="component" value="Chromosome 3"/>
</dbReference>
<dbReference type="Gramene" id="Psat03G0222600-T1">
    <property type="protein sequence ID" value="KAI5426711.1"/>
    <property type="gene ID" value="KIW84_032226"/>
</dbReference>
<name>A0A9D5B1E0_PEA</name>
<dbReference type="AlphaFoldDB" id="A0A9D5B1E0"/>
<sequence>MIALWKEHVDTFAWSCQDMPGSDTDVVVHKLSWRGDCPLEKQNAGATYQSCSPTETVYAGSYHFVDFKMDLITYISGKSASTGRVARWQVILTECDIQYTSQKAMKGSVLSGYLA</sequence>
<dbReference type="EMBL" id="JAMSHJ010000003">
    <property type="protein sequence ID" value="KAI5426711.1"/>
    <property type="molecule type" value="Genomic_DNA"/>
</dbReference>
<protein>
    <submittedName>
        <fullName evidence="1">Uncharacterized protein</fullName>
    </submittedName>
</protein>
<reference evidence="1 2" key="1">
    <citation type="journal article" date="2022" name="Nat. Genet.">
        <title>Improved pea reference genome and pan-genome highlight genomic features and evolutionary characteristics.</title>
        <authorList>
            <person name="Yang T."/>
            <person name="Liu R."/>
            <person name="Luo Y."/>
            <person name="Hu S."/>
            <person name="Wang D."/>
            <person name="Wang C."/>
            <person name="Pandey M.K."/>
            <person name="Ge S."/>
            <person name="Xu Q."/>
            <person name="Li N."/>
            <person name="Li G."/>
            <person name="Huang Y."/>
            <person name="Saxena R.K."/>
            <person name="Ji Y."/>
            <person name="Li M."/>
            <person name="Yan X."/>
            <person name="He Y."/>
            <person name="Liu Y."/>
            <person name="Wang X."/>
            <person name="Xiang C."/>
            <person name="Varshney R.K."/>
            <person name="Ding H."/>
            <person name="Gao S."/>
            <person name="Zong X."/>
        </authorList>
    </citation>
    <scope>NUCLEOTIDE SEQUENCE [LARGE SCALE GENOMIC DNA]</scope>
    <source>
        <strain evidence="1 2">cv. Zhongwan 6</strain>
    </source>
</reference>